<feature type="compositionally biased region" description="Basic and acidic residues" evidence="5">
    <location>
        <begin position="90"/>
        <end position="117"/>
    </location>
</feature>
<dbReference type="InterPro" id="IPR002942">
    <property type="entry name" value="S4_RNA-bd"/>
</dbReference>
<dbReference type="Proteomes" id="UP001597033">
    <property type="component" value="Unassembled WGS sequence"/>
</dbReference>
<protein>
    <recommendedName>
        <fullName evidence="4">Heat shock protein 15</fullName>
    </recommendedName>
</protein>
<evidence type="ECO:0000256" key="3">
    <source>
        <dbReference type="ARBA" id="ARBA00023125"/>
    </source>
</evidence>
<evidence type="ECO:0000256" key="2">
    <source>
        <dbReference type="ARBA" id="ARBA00022884"/>
    </source>
</evidence>
<keyword evidence="3 4" id="KW-0238">DNA-binding</keyword>
<dbReference type="Gene3D" id="3.10.290.10">
    <property type="entry name" value="RNA-binding S4 domain"/>
    <property type="match status" value="1"/>
</dbReference>
<dbReference type="CDD" id="cd00165">
    <property type="entry name" value="S4"/>
    <property type="match status" value="1"/>
</dbReference>
<feature type="region of interest" description="Disordered" evidence="5">
    <location>
        <begin position="90"/>
        <end position="120"/>
    </location>
</feature>
<evidence type="ECO:0000256" key="4">
    <source>
        <dbReference type="PIRNR" id="PIRNR016821"/>
    </source>
</evidence>
<dbReference type="SMART" id="SM00363">
    <property type="entry name" value="S4"/>
    <property type="match status" value="1"/>
</dbReference>
<feature type="domain" description="RNA-binding S4" evidence="6">
    <location>
        <begin position="10"/>
        <end position="73"/>
    </location>
</feature>
<dbReference type="Pfam" id="PF01479">
    <property type="entry name" value="S4"/>
    <property type="match status" value="1"/>
</dbReference>
<dbReference type="InterPro" id="IPR025708">
    <property type="entry name" value="HSP15"/>
</dbReference>
<dbReference type="RefSeq" id="WP_162377518.1">
    <property type="nucleotide sequence ID" value="NZ_JBHTKN010000001.1"/>
</dbReference>
<reference evidence="8" key="1">
    <citation type="journal article" date="2019" name="Int. J. Syst. Evol. Microbiol.">
        <title>The Global Catalogue of Microorganisms (GCM) 10K type strain sequencing project: providing services to taxonomists for standard genome sequencing and annotation.</title>
        <authorList>
            <consortium name="The Broad Institute Genomics Platform"/>
            <consortium name="The Broad Institute Genome Sequencing Center for Infectious Disease"/>
            <person name="Wu L."/>
            <person name="Ma J."/>
        </authorList>
    </citation>
    <scope>NUCLEOTIDE SEQUENCE [LARGE SCALE GENOMIC DNA]</scope>
    <source>
        <strain evidence="8">CCUG 55854</strain>
    </source>
</reference>
<dbReference type="EMBL" id="JBHTKN010000001">
    <property type="protein sequence ID" value="MFD1041268.1"/>
    <property type="molecule type" value="Genomic_DNA"/>
</dbReference>
<dbReference type="PIRSF" id="PIRSF016821">
    <property type="entry name" value="HSP15"/>
    <property type="match status" value="1"/>
</dbReference>
<keyword evidence="8" id="KW-1185">Reference proteome</keyword>
<evidence type="ECO:0000256" key="5">
    <source>
        <dbReference type="SAM" id="MobiDB-lite"/>
    </source>
</evidence>
<accession>A0ABW3LT13</accession>
<sequence>MTDALPPNPVRLDVWLWAARFFRTRSLAKQAVETGKVDVAGQRPKSSRAVRVGDTLQVTRGEEVFDVVVLDLSDTRGPAPVARALYAETDASRARREQQRLQRAAMRDGYRPPEHKPDKRARRLIQALGDIDAL</sequence>
<evidence type="ECO:0000256" key="1">
    <source>
        <dbReference type="ARBA" id="ARBA00008396"/>
    </source>
</evidence>
<comment type="caution">
    <text evidence="7">The sequence shown here is derived from an EMBL/GenBank/DDBJ whole genome shotgun (WGS) entry which is preliminary data.</text>
</comment>
<comment type="similarity">
    <text evidence="1 4">Belongs to the HSP15 family.</text>
</comment>
<proteinExistence type="inferred from homology"/>
<evidence type="ECO:0000313" key="7">
    <source>
        <dbReference type="EMBL" id="MFD1041268.1"/>
    </source>
</evidence>
<name>A0ABW3LT13_9GAMM</name>
<dbReference type="InterPro" id="IPR036986">
    <property type="entry name" value="S4_RNA-bd_sf"/>
</dbReference>
<gene>
    <name evidence="7" type="ORF">ACFQ2N_02745</name>
</gene>
<evidence type="ECO:0000313" key="8">
    <source>
        <dbReference type="Proteomes" id="UP001597033"/>
    </source>
</evidence>
<evidence type="ECO:0000259" key="6">
    <source>
        <dbReference type="SMART" id="SM00363"/>
    </source>
</evidence>
<dbReference type="PROSITE" id="PS50889">
    <property type="entry name" value="S4"/>
    <property type="match status" value="1"/>
</dbReference>
<dbReference type="SUPFAM" id="SSF55174">
    <property type="entry name" value="Alpha-L RNA-binding motif"/>
    <property type="match status" value="1"/>
</dbReference>
<keyword evidence="2 4" id="KW-0694">RNA-binding</keyword>
<organism evidence="7 8">
    <name type="scientific">Pseudoxanthomonas kaohsiungensis</name>
    <dbReference type="NCBI Taxonomy" id="283923"/>
    <lineage>
        <taxon>Bacteria</taxon>
        <taxon>Pseudomonadati</taxon>
        <taxon>Pseudomonadota</taxon>
        <taxon>Gammaproteobacteria</taxon>
        <taxon>Lysobacterales</taxon>
        <taxon>Lysobacteraceae</taxon>
        <taxon>Pseudoxanthomonas</taxon>
    </lineage>
</organism>